<proteinExistence type="inferred from homology"/>
<dbReference type="OrthoDB" id="21214at2759"/>
<feature type="region of interest" description="Disordered" evidence="4">
    <location>
        <begin position="278"/>
        <end position="309"/>
    </location>
</feature>
<dbReference type="RefSeq" id="XP_018015919.1">
    <property type="nucleotide sequence ID" value="XM_018160430.2"/>
</dbReference>
<sequence length="309" mass="34482">MSVLQQVLSDARKLATRLRDHDSSTDNLLSQAQGMFKQVESMKEYCEEMNQLNEVANNRPRGQLIHSIQQENRYIRELQEENKELRMALEEQQTVMELIMSKYREQVAKLLTSSPDALRCPHTAALQRQLGDNIERVSEMVSVMRRAAQLDEDQSFEYQEQLSSLARENRGLREMLQIAIKSGSVVASQRHDAITQTGSSVDTDTIKLNPNFGSDTDTIKLNPSSCNDASCNEVPPLVSGEGSLPAAKDLSNICDPSADNASLTDNDILTDNQHERVTDVSFMPEENHRGTLSQSVSSCDDSSNDTSKS</sequence>
<reference evidence="6" key="1">
    <citation type="submission" date="2025-08" db="UniProtKB">
        <authorList>
            <consortium name="RefSeq"/>
        </authorList>
    </citation>
    <scope>IDENTIFICATION</scope>
    <source>
        <tissue evidence="6">Whole organism</tissue>
    </source>
</reference>
<dbReference type="GeneID" id="108672712"/>
<dbReference type="InterPro" id="IPR008555">
    <property type="entry name" value="SIKE"/>
</dbReference>
<evidence type="ECO:0000256" key="3">
    <source>
        <dbReference type="SAM" id="Coils"/>
    </source>
</evidence>
<protein>
    <submittedName>
        <fullName evidence="6">FGFR1 oncogene partner 2 homolog</fullName>
    </submittedName>
</protein>
<dbReference type="Pfam" id="PF05769">
    <property type="entry name" value="SIKE"/>
    <property type="match status" value="1"/>
</dbReference>
<comment type="similarity">
    <text evidence="1">Belongs to the SIKE family.</text>
</comment>
<organism evidence="5 6">
    <name type="scientific">Hyalella azteca</name>
    <name type="common">Amphipod</name>
    <dbReference type="NCBI Taxonomy" id="294128"/>
    <lineage>
        <taxon>Eukaryota</taxon>
        <taxon>Metazoa</taxon>
        <taxon>Ecdysozoa</taxon>
        <taxon>Arthropoda</taxon>
        <taxon>Crustacea</taxon>
        <taxon>Multicrustacea</taxon>
        <taxon>Malacostraca</taxon>
        <taxon>Eumalacostraca</taxon>
        <taxon>Peracarida</taxon>
        <taxon>Amphipoda</taxon>
        <taxon>Senticaudata</taxon>
        <taxon>Talitrida</taxon>
        <taxon>Talitroidea</taxon>
        <taxon>Hyalellidae</taxon>
        <taxon>Hyalella</taxon>
    </lineage>
</organism>
<feature type="compositionally biased region" description="Low complexity" evidence="4">
    <location>
        <begin position="293"/>
        <end position="309"/>
    </location>
</feature>
<evidence type="ECO:0000313" key="6">
    <source>
        <dbReference type="RefSeq" id="XP_018015919.1"/>
    </source>
</evidence>
<accession>A0A8B7NQB7</accession>
<evidence type="ECO:0000256" key="4">
    <source>
        <dbReference type="SAM" id="MobiDB-lite"/>
    </source>
</evidence>
<keyword evidence="2 3" id="KW-0175">Coiled coil</keyword>
<feature type="coiled-coil region" evidence="3">
    <location>
        <begin position="68"/>
        <end position="95"/>
    </location>
</feature>
<dbReference type="AlphaFoldDB" id="A0A8B7NQB7"/>
<dbReference type="Proteomes" id="UP000694843">
    <property type="component" value="Unplaced"/>
</dbReference>
<evidence type="ECO:0000256" key="2">
    <source>
        <dbReference type="ARBA" id="ARBA00023054"/>
    </source>
</evidence>
<name>A0A8B7NQB7_HYAAZ</name>
<keyword evidence="5" id="KW-1185">Reference proteome</keyword>
<gene>
    <name evidence="6" type="primary">LOC108672712</name>
</gene>
<dbReference type="PANTHER" id="PTHR12186:SF2">
    <property type="entry name" value="FGFR1 ONCOGENE PARTNER 2 HOMOLOG"/>
    <property type="match status" value="1"/>
</dbReference>
<evidence type="ECO:0000256" key="1">
    <source>
        <dbReference type="ARBA" id="ARBA00005537"/>
    </source>
</evidence>
<dbReference type="KEGG" id="hazt:108672712"/>
<evidence type="ECO:0000313" key="5">
    <source>
        <dbReference type="Proteomes" id="UP000694843"/>
    </source>
</evidence>
<dbReference type="PANTHER" id="PTHR12186">
    <property type="entry name" value="SIKE FAMILY MEMBER"/>
    <property type="match status" value="1"/>
</dbReference>